<dbReference type="EMBL" id="QGKW02000717">
    <property type="protein sequence ID" value="KAF2598118.1"/>
    <property type="molecule type" value="Genomic_DNA"/>
</dbReference>
<comment type="caution">
    <text evidence="2">The sequence shown here is derived from an EMBL/GenBank/DDBJ whole genome shotgun (WGS) entry which is preliminary data.</text>
</comment>
<gene>
    <name evidence="2" type="ORF">F2Q68_00007974</name>
</gene>
<feature type="region of interest" description="Disordered" evidence="1">
    <location>
        <begin position="78"/>
        <end position="137"/>
    </location>
</feature>
<name>A0A8S9KY77_BRACR</name>
<dbReference type="AlphaFoldDB" id="A0A8S9KY77"/>
<evidence type="ECO:0000256" key="1">
    <source>
        <dbReference type="SAM" id="MobiDB-lite"/>
    </source>
</evidence>
<feature type="compositionally biased region" description="Low complexity" evidence="1">
    <location>
        <begin position="97"/>
        <end position="128"/>
    </location>
</feature>
<proteinExistence type="predicted"/>
<evidence type="ECO:0000313" key="2">
    <source>
        <dbReference type="EMBL" id="KAF2598118.1"/>
    </source>
</evidence>
<feature type="region of interest" description="Disordered" evidence="1">
    <location>
        <begin position="1"/>
        <end position="36"/>
    </location>
</feature>
<protein>
    <submittedName>
        <fullName evidence="2">Uncharacterized protein</fullName>
    </submittedName>
</protein>
<organism evidence="2 3">
    <name type="scientific">Brassica cretica</name>
    <name type="common">Mustard</name>
    <dbReference type="NCBI Taxonomy" id="69181"/>
    <lineage>
        <taxon>Eukaryota</taxon>
        <taxon>Viridiplantae</taxon>
        <taxon>Streptophyta</taxon>
        <taxon>Embryophyta</taxon>
        <taxon>Tracheophyta</taxon>
        <taxon>Spermatophyta</taxon>
        <taxon>Magnoliopsida</taxon>
        <taxon>eudicotyledons</taxon>
        <taxon>Gunneridae</taxon>
        <taxon>Pentapetalae</taxon>
        <taxon>rosids</taxon>
        <taxon>malvids</taxon>
        <taxon>Brassicales</taxon>
        <taxon>Brassicaceae</taxon>
        <taxon>Brassiceae</taxon>
        <taxon>Brassica</taxon>
    </lineage>
</organism>
<evidence type="ECO:0000313" key="3">
    <source>
        <dbReference type="Proteomes" id="UP000712281"/>
    </source>
</evidence>
<reference evidence="2" key="1">
    <citation type="submission" date="2019-12" db="EMBL/GenBank/DDBJ databases">
        <title>Genome sequencing and annotation of Brassica cretica.</title>
        <authorList>
            <person name="Studholme D.J."/>
            <person name="Sarris P.F."/>
        </authorList>
    </citation>
    <scope>NUCLEOTIDE SEQUENCE</scope>
    <source>
        <strain evidence="2">PFS-001/15</strain>
        <tissue evidence="2">Leaf</tissue>
    </source>
</reference>
<accession>A0A8S9KY77</accession>
<sequence length="328" mass="36051">MSVQQLVQQPCREHLPVLHPNPRPGHSTGFDKSSNGISKSINNMMYSMLHTGYSKWSVIPREDRELWFPRVHLGVRSHGNSPSEAARHSASHGGQGSSASSSRPSGSSHEQNSVPAYVPAPYVPAPAAQEDPGVTSVQQLVQQPGREHLPVLHPNPRPGHSTWFDKSSNGISKSINNMMYSMLHTGYSKWSVIPREDRELWFHAVIRSVVDLVETQKEALLSSQPLSDDGDSTGATTNMFRLQINEMDAVIRSVVDLTQKEALLSSQPLSDDGDSTGASTNMFRLQINEMAVPKRKGGRLVGLARRASSYPLSSSQVPYTDPMILKQL</sequence>
<dbReference type="Proteomes" id="UP000712281">
    <property type="component" value="Unassembled WGS sequence"/>
</dbReference>